<accession>A0A1H9ASG2</accession>
<evidence type="ECO:0000313" key="1">
    <source>
        <dbReference type="EMBL" id="SEP79752.1"/>
    </source>
</evidence>
<evidence type="ECO:0000313" key="2">
    <source>
        <dbReference type="Proteomes" id="UP000198999"/>
    </source>
</evidence>
<organism evidence="1 2">
    <name type="scientific">Hyunsoonleella jejuensis</name>
    <dbReference type="NCBI Taxonomy" id="419940"/>
    <lineage>
        <taxon>Bacteria</taxon>
        <taxon>Pseudomonadati</taxon>
        <taxon>Bacteroidota</taxon>
        <taxon>Flavobacteriia</taxon>
        <taxon>Flavobacteriales</taxon>
        <taxon>Flavobacteriaceae</taxon>
    </lineage>
</organism>
<gene>
    <name evidence="1" type="ORF">SAMN05421824_0343</name>
</gene>
<dbReference type="AlphaFoldDB" id="A0A1H9ASG2"/>
<dbReference type="EMBL" id="FOFN01000001">
    <property type="protein sequence ID" value="SEP79752.1"/>
    <property type="molecule type" value="Genomic_DNA"/>
</dbReference>
<reference evidence="1 2" key="1">
    <citation type="submission" date="2016-10" db="EMBL/GenBank/DDBJ databases">
        <authorList>
            <person name="de Groot N.N."/>
        </authorList>
    </citation>
    <scope>NUCLEOTIDE SEQUENCE [LARGE SCALE GENOMIC DNA]</scope>
    <source>
        <strain evidence="1 2">DSM 21035</strain>
    </source>
</reference>
<proteinExistence type="predicted"/>
<sequence length="58" mass="6882">MNLKHISIFNLIEIFRGKRRNIVNTISPKTHCEQKYIHDYYCDAERPYVQANTIASNL</sequence>
<dbReference type="Proteomes" id="UP000198999">
    <property type="component" value="Unassembled WGS sequence"/>
</dbReference>
<protein>
    <submittedName>
        <fullName evidence="1">Uncharacterized protein</fullName>
    </submittedName>
</protein>
<dbReference type="RefSeq" id="WP_177176521.1">
    <property type="nucleotide sequence ID" value="NZ_FOFN01000001.1"/>
</dbReference>
<dbReference type="STRING" id="419940.SAMN05421824_0343"/>
<keyword evidence="2" id="KW-1185">Reference proteome</keyword>
<name>A0A1H9ASG2_9FLAO</name>